<dbReference type="EMBL" id="BPLQ01001709">
    <property type="protein sequence ID" value="GIX84204.1"/>
    <property type="molecule type" value="Genomic_DNA"/>
</dbReference>
<accession>A0AAV4NHD1</accession>
<gene>
    <name evidence="1" type="ORF">CDAR_48451</name>
</gene>
<sequence length="87" mass="9793">MNLPRQMFVANFKIVSDHDYHQEQLQRIGVQATPDGPLCSTRDTMNFTHLAVCATMANIILETLPIDNFISKASLYYSRLFAGSNSI</sequence>
<dbReference type="AlphaFoldDB" id="A0AAV4NHD1"/>
<comment type="caution">
    <text evidence="1">The sequence shown here is derived from an EMBL/GenBank/DDBJ whole genome shotgun (WGS) entry which is preliminary data.</text>
</comment>
<reference evidence="1 2" key="1">
    <citation type="submission" date="2021-06" db="EMBL/GenBank/DDBJ databases">
        <title>Caerostris darwini draft genome.</title>
        <authorList>
            <person name="Kono N."/>
            <person name="Arakawa K."/>
        </authorList>
    </citation>
    <scope>NUCLEOTIDE SEQUENCE [LARGE SCALE GENOMIC DNA]</scope>
</reference>
<organism evidence="1 2">
    <name type="scientific">Caerostris darwini</name>
    <dbReference type="NCBI Taxonomy" id="1538125"/>
    <lineage>
        <taxon>Eukaryota</taxon>
        <taxon>Metazoa</taxon>
        <taxon>Ecdysozoa</taxon>
        <taxon>Arthropoda</taxon>
        <taxon>Chelicerata</taxon>
        <taxon>Arachnida</taxon>
        <taxon>Araneae</taxon>
        <taxon>Araneomorphae</taxon>
        <taxon>Entelegynae</taxon>
        <taxon>Araneoidea</taxon>
        <taxon>Araneidae</taxon>
        <taxon>Caerostris</taxon>
    </lineage>
</organism>
<evidence type="ECO:0000313" key="1">
    <source>
        <dbReference type="EMBL" id="GIX84204.1"/>
    </source>
</evidence>
<keyword evidence="2" id="KW-1185">Reference proteome</keyword>
<protein>
    <submittedName>
        <fullName evidence="1">Uncharacterized protein</fullName>
    </submittedName>
</protein>
<name>A0AAV4NHD1_9ARAC</name>
<evidence type="ECO:0000313" key="2">
    <source>
        <dbReference type="Proteomes" id="UP001054837"/>
    </source>
</evidence>
<dbReference type="Proteomes" id="UP001054837">
    <property type="component" value="Unassembled WGS sequence"/>
</dbReference>
<proteinExistence type="predicted"/>